<dbReference type="PANTHER" id="PTHR12341:SF7">
    <property type="entry name" value="5'-3' EXORIBONUCLEASE 1"/>
    <property type="match status" value="1"/>
</dbReference>
<evidence type="ECO:0000313" key="4">
    <source>
        <dbReference type="Proteomes" id="UP000265618"/>
    </source>
</evidence>
<dbReference type="GO" id="GO:0005634">
    <property type="term" value="C:nucleus"/>
    <property type="evidence" value="ECO:0007669"/>
    <property type="project" value="TreeGrafter"/>
</dbReference>
<dbReference type="Pfam" id="PF03159">
    <property type="entry name" value="XRN_N"/>
    <property type="match status" value="1"/>
</dbReference>
<evidence type="ECO:0000256" key="1">
    <source>
        <dbReference type="ARBA" id="ARBA00038299"/>
    </source>
</evidence>
<organism evidence="3 4">
    <name type="scientific">Kipferlia bialata</name>
    <dbReference type="NCBI Taxonomy" id="797122"/>
    <lineage>
        <taxon>Eukaryota</taxon>
        <taxon>Metamonada</taxon>
        <taxon>Carpediemonas-like organisms</taxon>
        <taxon>Kipferlia</taxon>
    </lineage>
</organism>
<comment type="similarity">
    <text evidence="1">Belongs to the 5'-3' exonuclease family.</text>
</comment>
<dbReference type="PANTHER" id="PTHR12341">
    <property type="entry name" value="5'-&gt;3' EXORIBONUCLEASE"/>
    <property type="match status" value="1"/>
</dbReference>
<dbReference type="Proteomes" id="UP000265618">
    <property type="component" value="Unassembled WGS sequence"/>
</dbReference>
<proteinExistence type="inferred from homology"/>
<gene>
    <name evidence="3" type="ORF">KIPB_014154</name>
</gene>
<dbReference type="GO" id="GO:0003723">
    <property type="term" value="F:RNA binding"/>
    <property type="evidence" value="ECO:0007669"/>
    <property type="project" value="TreeGrafter"/>
</dbReference>
<keyword evidence="4" id="KW-1185">Reference proteome</keyword>
<dbReference type="OrthoDB" id="372487at2759"/>
<dbReference type="Gene3D" id="3.40.50.12390">
    <property type="match status" value="1"/>
</dbReference>
<dbReference type="InterPro" id="IPR027073">
    <property type="entry name" value="5_3_exoribonuclease"/>
</dbReference>
<evidence type="ECO:0000313" key="3">
    <source>
        <dbReference type="EMBL" id="GCA64399.1"/>
    </source>
</evidence>
<sequence length="47" mass="5448">NLYLDCNGIIHRCAHPETLSKFEPTEEELILNVISTIDRLVRLTRPN</sequence>
<dbReference type="InterPro" id="IPR004859">
    <property type="entry name" value="Xrn1_N"/>
</dbReference>
<feature type="non-terminal residue" evidence="3">
    <location>
        <position position="1"/>
    </location>
</feature>
<name>A0A391P223_9EUKA</name>
<reference evidence="3 4" key="1">
    <citation type="journal article" date="2018" name="PLoS ONE">
        <title>The draft genome of Kipferlia bialata reveals reductive genome evolution in fornicate parasites.</title>
        <authorList>
            <person name="Tanifuji G."/>
            <person name="Takabayashi S."/>
            <person name="Kume K."/>
            <person name="Takagi M."/>
            <person name="Nakayama T."/>
            <person name="Kamikawa R."/>
            <person name="Inagaki Y."/>
            <person name="Hashimoto T."/>
        </authorList>
    </citation>
    <scope>NUCLEOTIDE SEQUENCE [LARGE SCALE GENOMIC DNA]</scope>
    <source>
        <strain evidence="3">NY0173</strain>
    </source>
</reference>
<feature type="non-terminal residue" evidence="3">
    <location>
        <position position="47"/>
    </location>
</feature>
<dbReference type="GO" id="GO:0016075">
    <property type="term" value="P:rRNA catabolic process"/>
    <property type="evidence" value="ECO:0007669"/>
    <property type="project" value="TreeGrafter"/>
</dbReference>
<feature type="domain" description="Xrn1 N-terminal" evidence="2">
    <location>
        <begin position="1"/>
        <end position="46"/>
    </location>
</feature>
<accession>A0A391P223</accession>
<dbReference type="GO" id="GO:0004534">
    <property type="term" value="F:5'-3' RNA exonuclease activity"/>
    <property type="evidence" value="ECO:0007669"/>
    <property type="project" value="TreeGrafter"/>
</dbReference>
<dbReference type="GO" id="GO:0000956">
    <property type="term" value="P:nuclear-transcribed mRNA catabolic process"/>
    <property type="evidence" value="ECO:0007669"/>
    <property type="project" value="TreeGrafter"/>
</dbReference>
<dbReference type="AlphaFoldDB" id="A0A391P223"/>
<comment type="caution">
    <text evidence="3">The sequence shown here is derived from an EMBL/GenBank/DDBJ whole genome shotgun (WGS) entry which is preliminary data.</text>
</comment>
<evidence type="ECO:0000259" key="2">
    <source>
        <dbReference type="Pfam" id="PF03159"/>
    </source>
</evidence>
<dbReference type="EMBL" id="BDIP01007111">
    <property type="protein sequence ID" value="GCA64399.1"/>
    <property type="molecule type" value="Genomic_DNA"/>
</dbReference>
<protein>
    <recommendedName>
        <fullName evidence="2">Xrn1 N-terminal domain-containing protein</fullName>
    </recommendedName>
</protein>